<evidence type="ECO:0000256" key="2">
    <source>
        <dbReference type="ARBA" id="ARBA00009772"/>
    </source>
</evidence>
<dbReference type="RefSeq" id="WP_006583103.1">
    <property type="nucleotide sequence ID" value="NZ_CM001377.1"/>
</dbReference>
<gene>
    <name evidence="11" type="ORF">TheveDRAFT_0445</name>
</gene>
<dbReference type="PANTHER" id="PTHR30065:SF1">
    <property type="entry name" value="SURFACE PRESENTATION OF ANTIGENS PROTEIN SPAR"/>
    <property type="match status" value="1"/>
</dbReference>
<feature type="transmembrane region" description="Helical" evidence="10">
    <location>
        <begin position="213"/>
        <end position="233"/>
    </location>
</feature>
<keyword evidence="5 10" id="KW-0812">Transmembrane</keyword>
<evidence type="ECO:0000256" key="8">
    <source>
        <dbReference type="ARBA" id="ARBA00023143"/>
    </source>
</evidence>
<dbReference type="GO" id="GO:0006605">
    <property type="term" value="P:protein targeting"/>
    <property type="evidence" value="ECO:0007669"/>
    <property type="project" value="UniProtKB-UniRule"/>
</dbReference>
<keyword evidence="11" id="KW-0282">Flagellum</keyword>
<keyword evidence="7 10" id="KW-0472">Membrane</keyword>
<evidence type="ECO:0000256" key="9">
    <source>
        <dbReference type="NCBIfam" id="TIGR01400"/>
    </source>
</evidence>
<dbReference type="Proteomes" id="UP000005730">
    <property type="component" value="Chromosome"/>
</dbReference>
<dbReference type="STRING" id="926567.TheveDRAFT_0445"/>
<dbReference type="NCBIfam" id="TIGR01400">
    <property type="entry name" value="fliR"/>
    <property type="match status" value="1"/>
</dbReference>
<comment type="subcellular location">
    <subcellularLocation>
        <location evidence="10">Cell membrane</location>
        <topology evidence="10">Multi-pass membrane protein</topology>
    </subcellularLocation>
    <subcellularLocation>
        <location evidence="10">Bacterial flagellum basal body</location>
    </subcellularLocation>
</comment>
<keyword evidence="8 10" id="KW-0975">Bacterial flagellum</keyword>
<organism evidence="11 12">
    <name type="scientific">Thermanaerovibrio velox DSM 12556</name>
    <dbReference type="NCBI Taxonomy" id="926567"/>
    <lineage>
        <taxon>Bacteria</taxon>
        <taxon>Thermotogati</taxon>
        <taxon>Synergistota</taxon>
        <taxon>Synergistia</taxon>
        <taxon>Synergistales</taxon>
        <taxon>Synergistaceae</taxon>
        <taxon>Thermanaerovibrio</taxon>
    </lineage>
</organism>
<dbReference type="PRINTS" id="PR00953">
    <property type="entry name" value="TYPE3IMRPROT"/>
</dbReference>
<protein>
    <recommendedName>
        <fullName evidence="3 9">Flagellar biosynthetic protein FliR</fullName>
    </recommendedName>
</protein>
<dbReference type="EMBL" id="CM001377">
    <property type="protein sequence ID" value="EHM09609.1"/>
    <property type="molecule type" value="Genomic_DNA"/>
</dbReference>
<evidence type="ECO:0000256" key="10">
    <source>
        <dbReference type="RuleBase" id="RU362071"/>
    </source>
</evidence>
<dbReference type="HOGENOM" id="CLU_063626_4_0_0"/>
<name>H0UPY0_9BACT</name>
<feature type="transmembrane region" description="Helical" evidence="10">
    <location>
        <begin position="79"/>
        <end position="101"/>
    </location>
</feature>
<evidence type="ECO:0000256" key="6">
    <source>
        <dbReference type="ARBA" id="ARBA00022989"/>
    </source>
</evidence>
<dbReference type="Pfam" id="PF01311">
    <property type="entry name" value="Bac_export_1"/>
    <property type="match status" value="1"/>
</dbReference>
<comment type="function">
    <text evidence="1 10">Role in flagellar biosynthesis.</text>
</comment>
<keyword evidence="11" id="KW-0966">Cell projection</keyword>
<sequence length="259" mass="28364">MNYEEIVNLILVYLLCSLRLTGLIFANPLFSLPSWPMPVKLWLALMLALVMVPSANPQVPVALLSTWTGVTFFAVREFLIGASVGFLAALPLYALQLSGYMEGSQMGLAMATLFDPAQEGSVALVGQMKYLLGIWFLFHWNGHLLLVEALDRSFALVPLGKGFTGIPASQPLGRWLTELFLLGIRLSLPIMGALLLADIGLGFVARTVPQMNVFILGIPLKIGLGLILLMVVMPLTVDLFYGYVSRALVWALEGTVLWR</sequence>
<feature type="transmembrane region" description="Helical" evidence="10">
    <location>
        <begin position="179"/>
        <end position="201"/>
    </location>
</feature>
<keyword evidence="4 10" id="KW-1003">Cell membrane</keyword>
<dbReference type="AlphaFoldDB" id="H0UPY0"/>
<evidence type="ECO:0000256" key="4">
    <source>
        <dbReference type="ARBA" id="ARBA00022475"/>
    </source>
</evidence>
<keyword evidence="12" id="KW-1185">Reference proteome</keyword>
<evidence type="ECO:0000313" key="11">
    <source>
        <dbReference type="EMBL" id="EHM09609.1"/>
    </source>
</evidence>
<proteinExistence type="inferred from homology"/>
<evidence type="ECO:0000256" key="5">
    <source>
        <dbReference type="ARBA" id="ARBA00022692"/>
    </source>
</evidence>
<comment type="similarity">
    <text evidence="2 10">Belongs to the FliR/MopE/SpaR family.</text>
</comment>
<dbReference type="OrthoDB" id="9807748at2"/>
<dbReference type="eggNOG" id="COG1684">
    <property type="taxonomic scope" value="Bacteria"/>
</dbReference>
<dbReference type="InterPro" id="IPR006303">
    <property type="entry name" value="FliR"/>
</dbReference>
<evidence type="ECO:0000256" key="1">
    <source>
        <dbReference type="ARBA" id="ARBA00002578"/>
    </source>
</evidence>
<keyword evidence="11" id="KW-0969">Cilium</keyword>
<dbReference type="GO" id="GO:0009425">
    <property type="term" value="C:bacterial-type flagellum basal body"/>
    <property type="evidence" value="ECO:0007669"/>
    <property type="project" value="UniProtKB-SubCell"/>
</dbReference>
<accession>H0UPY0</accession>
<dbReference type="InterPro" id="IPR002010">
    <property type="entry name" value="T3SS_IM_R"/>
</dbReference>
<feature type="transmembrane region" description="Helical" evidence="10">
    <location>
        <begin position="41"/>
        <end position="59"/>
    </location>
</feature>
<dbReference type="GO" id="GO:0044780">
    <property type="term" value="P:bacterial-type flagellum assembly"/>
    <property type="evidence" value="ECO:0007669"/>
    <property type="project" value="UniProtKB-UniRule"/>
</dbReference>
<reference evidence="11 12" key="1">
    <citation type="submission" date="2011-10" db="EMBL/GenBank/DDBJ databases">
        <title>The Noncontiguous Finished genome of Thermanaerovibrio velox DSM 12556.</title>
        <authorList>
            <consortium name="US DOE Joint Genome Institute (JGI-PGF)"/>
            <person name="Lucas S."/>
            <person name="Copeland A."/>
            <person name="Lapidus A."/>
            <person name="Glavina del Rio T."/>
            <person name="Dalin E."/>
            <person name="Tice H."/>
            <person name="Bruce D."/>
            <person name="Goodwin L."/>
            <person name="Pitluck S."/>
            <person name="Peters L."/>
            <person name="Mikhailova N."/>
            <person name="Teshima H."/>
            <person name="Kyrpides N."/>
            <person name="Mavromatis K."/>
            <person name="Ivanova N."/>
            <person name="Markowitz V."/>
            <person name="Cheng J.-F."/>
            <person name="Hugenholtz P."/>
            <person name="Woyke T."/>
            <person name="Wu D."/>
            <person name="Spring S."/>
            <person name="Brambilla E.-M."/>
            <person name="Klenk H.-P."/>
            <person name="Eisen J.A."/>
        </authorList>
    </citation>
    <scope>NUCLEOTIDE SEQUENCE [LARGE SCALE GENOMIC DNA]</scope>
    <source>
        <strain evidence="11 12">DSM 12556</strain>
    </source>
</reference>
<evidence type="ECO:0000313" key="12">
    <source>
        <dbReference type="Proteomes" id="UP000005730"/>
    </source>
</evidence>
<dbReference type="PANTHER" id="PTHR30065">
    <property type="entry name" value="FLAGELLAR BIOSYNTHETIC PROTEIN FLIR"/>
    <property type="match status" value="1"/>
</dbReference>
<dbReference type="GO" id="GO:0005886">
    <property type="term" value="C:plasma membrane"/>
    <property type="evidence" value="ECO:0007669"/>
    <property type="project" value="UniProtKB-SubCell"/>
</dbReference>
<evidence type="ECO:0000256" key="7">
    <source>
        <dbReference type="ARBA" id="ARBA00023136"/>
    </source>
</evidence>
<keyword evidence="6 10" id="KW-1133">Transmembrane helix</keyword>
<feature type="transmembrane region" description="Helical" evidence="10">
    <location>
        <begin position="6"/>
        <end position="29"/>
    </location>
</feature>
<evidence type="ECO:0000256" key="3">
    <source>
        <dbReference type="ARBA" id="ARBA00021717"/>
    </source>
</evidence>